<dbReference type="Gene3D" id="1.25.40.20">
    <property type="entry name" value="Ankyrin repeat-containing domain"/>
    <property type="match status" value="2"/>
</dbReference>
<feature type="signal peptide" evidence="4">
    <location>
        <begin position="1"/>
        <end position="20"/>
    </location>
</feature>
<proteinExistence type="predicted"/>
<dbReference type="EMBL" id="SPVF01000259">
    <property type="protein sequence ID" value="TFW11461.1"/>
    <property type="molecule type" value="Genomic_DNA"/>
</dbReference>
<comment type="caution">
    <text evidence="5">The sequence shown here is derived from an EMBL/GenBank/DDBJ whole genome shotgun (WGS) entry which is preliminary data.</text>
</comment>
<evidence type="ECO:0000256" key="2">
    <source>
        <dbReference type="ARBA" id="ARBA00023043"/>
    </source>
</evidence>
<keyword evidence="2 3" id="KW-0040">ANK repeat</keyword>
<dbReference type="InterPro" id="IPR002110">
    <property type="entry name" value="Ankyrin_rpt"/>
</dbReference>
<evidence type="ECO:0000256" key="1">
    <source>
        <dbReference type="ARBA" id="ARBA00022737"/>
    </source>
</evidence>
<dbReference type="PANTHER" id="PTHR24189">
    <property type="entry name" value="MYOTROPHIN"/>
    <property type="match status" value="1"/>
</dbReference>
<keyword evidence="4" id="KW-0732">Signal</keyword>
<feature type="repeat" description="ANK" evidence="3">
    <location>
        <begin position="153"/>
        <end position="178"/>
    </location>
</feature>
<evidence type="ECO:0000313" key="6">
    <source>
        <dbReference type="Proteomes" id="UP000298438"/>
    </source>
</evidence>
<sequence>MKIMQRFVLAAALVSGSAFAAPDATDFLKAVQMDDEATVRTMLAARADPNAAEPVRGENALILALRDKAMRTFHVLLGDPRIKVDQPAKNGNTALMMAAFTHNKPAALELIAHGAAVNKPGWTPLHYAAAAGDDEIVALLLERKADINARSPDGMTPLAVATREGHDRTADLLRQRGATPVPPQPAK</sequence>
<dbReference type="PANTHER" id="PTHR24189:SF50">
    <property type="entry name" value="ANKYRIN REPEAT AND SOCS BOX PROTEIN 2"/>
    <property type="match status" value="1"/>
</dbReference>
<accession>A0A4Y9RT50</accession>
<dbReference type="RefSeq" id="WP_135209209.1">
    <property type="nucleotide sequence ID" value="NZ_SPVF01000259.1"/>
</dbReference>
<dbReference type="PROSITE" id="PS50297">
    <property type="entry name" value="ANK_REP_REGION"/>
    <property type="match status" value="2"/>
</dbReference>
<dbReference type="AlphaFoldDB" id="A0A4Y9RT50"/>
<dbReference type="SMART" id="SM00248">
    <property type="entry name" value="ANK"/>
    <property type="match status" value="5"/>
</dbReference>
<reference evidence="5 6" key="1">
    <citation type="submission" date="2019-03" db="EMBL/GenBank/DDBJ databases">
        <title>Draft Genome Sequence of Massilia arenosa sp. nov., a Novel Massilia Species Isolated from a Sandy-loam Maize Soil.</title>
        <authorList>
            <person name="Raths R."/>
            <person name="Peta V."/>
            <person name="Bucking H."/>
        </authorList>
    </citation>
    <scope>NUCLEOTIDE SEQUENCE [LARGE SCALE GENOMIC DNA]</scope>
    <source>
        <strain evidence="5 6">MC02</strain>
    </source>
</reference>
<evidence type="ECO:0000256" key="4">
    <source>
        <dbReference type="SAM" id="SignalP"/>
    </source>
</evidence>
<organism evidence="5 6">
    <name type="scientific">Zemynaea arenosa</name>
    <dbReference type="NCBI Taxonomy" id="2561931"/>
    <lineage>
        <taxon>Bacteria</taxon>
        <taxon>Pseudomonadati</taxon>
        <taxon>Pseudomonadota</taxon>
        <taxon>Betaproteobacteria</taxon>
        <taxon>Burkholderiales</taxon>
        <taxon>Oxalobacteraceae</taxon>
        <taxon>Telluria group</taxon>
        <taxon>Zemynaea</taxon>
    </lineage>
</organism>
<feature type="chain" id="PRO_5021208724" evidence="4">
    <location>
        <begin position="21"/>
        <end position="187"/>
    </location>
</feature>
<feature type="repeat" description="ANK" evidence="3">
    <location>
        <begin position="120"/>
        <end position="152"/>
    </location>
</feature>
<dbReference type="InterPro" id="IPR036770">
    <property type="entry name" value="Ankyrin_rpt-contain_sf"/>
</dbReference>
<keyword evidence="1" id="KW-0677">Repeat</keyword>
<dbReference type="Pfam" id="PF12796">
    <property type="entry name" value="Ank_2"/>
    <property type="match status" value="1"/>
</dbReference>
<dbReference type="Proteomes" id="UP000298438">
    <property type="component" value="Unassembled WGS sequence"/>
</dbReference>
<dbReference type="Pfam" id="PF00023">
    <property type="entry name" value="Ank"/>
    <property type="match status" value="1"/>
</dbReference>
<dbReference type="SUPFAM" id="SSF48403">
    <property type="entry name" value="Ankyrin repeat"/>
    <property type="match status" value="1"/>
</dbReference>
<evidence type="ECO:0000313" key="5">
    <source>
        <dbReference type="EMBL" id="TFW11461.1"/>
    </source>
</evidence>
<gene>
    <name evidence="5" type="ORF">E4L96_21190</name>
</gene>
<name>A0A4Y9RT50_9BURK</name>
<keyword evidence="6" id="KW-1185">Reference proteome</keyword>
<evidence type="ECO:0000256" key="3">
    <source>
        <dbReference type="PROSITE-ProRule" id="PRU00023"/>
    </source>
</evidence>
<dbReference type="InterPro" id="IPR050745">
    <property type="entry name" value="Multifunctional_regulatory"/>
</dbReference>
<dbReference type="PROSITE" id="PS50088">
    <property type="entry name" value="ANK_REPEAT"/>
    <property type="match status" value="2"/>
</dbReference>
<dbReference type="OrthoDB" id="198309at2"/>
<protein>
    <submittedName>
        <fullName evidence="5">Ankyrin repeat domain-containing protein</fullName>
    </submittedName>
</protein>